<dbReference type="EMBL" id="JABFTP020000062">
    <property type="protein sequence ID" value="KAL3272939.1"/>
    <property type="molecule type" value="Genomic_DNA"/>
</dbReference>
<dbReference type="InterPro" id="IPR014908">
    <property type="entry name" value="Nucleoporin_Nup133/Nup155_N"/>
</dbReference>
<keyword evidence="3" id="KW-0813">Transport</keyword>
<dbReference type="InterPro" id="IPR042533">
    <property type="entry name" value="Nucleoporin_Nup155_C_1"/>
</dbReference>
<keyword evidence="4" id="KW-0539">Nucleus</keyword>
<dbReference type="InterPro" id="IPR007187">
    <property type="entry name" value="Nucleoporin_Nup133/Nup155_C"/>
</dbReference>
<gene>
    <name evidence="7" type="ORF">HHI36_014397</name>
</gene>
<accession>A0ABD2N2R9</accession>
<dbReference type="InterPro" id="IPR042538">
    <property type="entry name" value="Nucleoporin_Nup155_C_3"/>
</dbReference>
<dbReference type="Gene3D" id="1.25.40.450">
    <property type="entry name" value="Nucleoporin, helical domain, N-terminal subdomain"/>
    <property type="match status" value="1"/>
</dbReference>
<evidence type="ECO:0000259" key="6">
    <source>
        <dbReference type="Pfam" id="PF08801"/>
    </source>
</evidence>
<comment type="similarity">
    <text evidence="2">Belongs to the non-repetitive/WGA-negative nucleoporin family.</text>
</comment>
<comment type="subcellular location">
    <subcellularLocation>
        <location evidence="1">Nucleus</location>
    </subcellularLocation>
</comment>
<dbReference type="FunFam" id="1.25.40.440:FF:000001">
    <property type="entry name" value="Nuclear pore complex subunit"/>
    <property type="match status" value="1"/>
</dbReference>
<reference evidence="7 8" key="1">
    <citation type="journal article" date="2021" name="BMC Biol.">
        <title>Horizontally acquired antibacterial genes associated with adaptive radiation of ladybird beetles.</title>
        <authorList>
            <person name="Li H.S."/>
            <person name="Tang X.F."/>
            <person name="Huang Y.H."/>
            <person name="Xu Z.Y."/>
            <person name="Chen M.L."/>
            <person name="Du X.Y."/>
            <person name="Qiu B.Y."/>
            <person name="Chen P.T."/>
            <person name="Zhang W."/>
            <person name="Slipinski A."/>
            <person name="Escalona H.E."/>
            <person name="Waterhouse R.M."/>
            <person name="Zwick A."/>
            <person name="Pang H."/>
        </authorList>
    </citation>
    <scope>NUCLEOTIDE SEQUENCE [LARGE SCALE GENOMIC DNA]</scope>
    <source>
        <strain evidence="7">SYSU2018</strain>
    </source>
</reference>
<keyword evidence="8" id="KW-1185">Reference proteome</keyword>
<dbReference type="PANTHER" id="PTHR10350:SF6">
    <property type="entry name" value="NUCLEAR PORE COMPLEX PROTEIN NUP155"/>
    <property type="match status" value="1"/>
</dbReference>
<dbReference type="Pfam" id="PF03177">
    <property type="entry name" value="Nucleoporin_C"/>
    <property type="match status" value="1"/>
</dbReference>
<dbReference type="Gene3D" id="1.20.58.1780">
    <property type="match status" value="1"/>
</dbReference>
<evidence type="ECO:0000259" key="5">
    <source>
        <dbReference type="Pfam" id="PF03177"/>
    </source>
</evidence>
<dbReference type="Pfam" id="PF08801">
    <property type="entry name" value="Nucleoporin_N"/>
    <property type="match status" value="1"/>
</dbReference>
<dbReference type="FunFam" id="1.20.120.1880:FF:000003">
    <property type="entry name" value="nuclear pore complex protein Nup155"/>
    <property type="match status" value="1"/>
</dbReference>
<evidence type="ECO:0000256" key="2">
    <source>
        <dbReference type="ARBA" id="ARBA00007373"/>
    </source>
</evidence>
<name>A0ABD2N2R9_9CUCU</name>
<dbReference type="InterPro" id="IPR042537">
    <property type="entry name" value="Nucleoporin_Nup155_C_2"/>
</dbReference>
<protein>
    <recommendedName>
        <fullName evidence="9">Nuclear pore complex protein Nup154</fullName>
    </recommendedName>
</protein>
<evidence type="ECO:0000313" key="8">
    <source>
        <dbReference type="Proteomes" id="UP001516400"/>
    </source>
</evidence>
<dbReference type="GO" id="GO:0005635">
    <property type="term" value="C:nuclear envelope"/>
    <property type="evidence" value="ECO:0007669"/>
    <property type="project" value="UniProtKB-ARBA"/>
</dbReference>
<dbReference type="Gene3D" id="1.25.40.440">
    <property type="entry name" value="Nucleoporin, helical domain, central subdomain"/>
    <property type="match status" value="1"/>
</dbReference>
<sequence>MNISRQTDKSSFMDNVRIDVQKMELAGRTVEKFLAKDNAAPTLVDLMNVTPQTGPTASGFTDHDYPMLSGLPLTLNNMTQMKTLKQVPLPPEIMEHFGHVQCHCMMGLFPEINRAWLTVDSDIYVWTYEENSDLAYYDGLNETILCVGLVKPKPRVFHNFIKYLLIICTSVDIVVLGVTFGENVNDTMAEIQLIPEPVFTMPTDGATISTVVGTSLGRIFLGSKEGNVFELEYQAQSGWFGKRCRKINHSTSTLSFLVPAFLNAALGEEDGIYQISIDNTRHILYILTEKGTIEVCDLGEKGTSYSRITKVSQSTLVQQAMHTVKTLDSQNFRPIVCISAVESTESPFTNLVATTQTGIRLYLSTSSVSNPQPNQRPYTLCVQHVRLPPGYSANITVRPRMVHAGTYRDRNCVLVSTVNEIDVLWCISGDMFPFSHSLMEAYTTINLGATAIAVSEIRQALPTADLYSSNQEVVPLVVRQHYEPPRKYVVLTSQGVHILLKFRPVDLLKQLLLDGRGGDSEAIKSFFIIETEDQACATSLILASLESQTNVELAEAATRAFFIYGGEPKLAAIGSTFNQSQLRSTSFQPNIISTPAPHHLAQSQFQAGNLNVTQNLSYDPTSMFQFSSKHNGLYLYFGRILRPLWGKKCVEQILLEPKSKVVAFASTVNSEQVGLILSNLVALHNFLLVNTQLCVCGPTQTQNISMNTTVGRPSYTVQDAQLEERQSLDSLKIMVYHCCQVFGLWKILCEHQFHDLLAAIPENQQKMLENTTFKDLCLYGQDICNLLISTLVNSYLGDNASVDSIAIRLREVCPSFYRSEDAALSKAIEMLKASQGTQNSDEKEDLITSALALCKSIAPNINLHEVCVQFTNLKAYKAVIDLCYTCALKIDPDRIAEHFYKQRNEADDEGFSYYCRRNDIYQEIVNMLNVVYQQNEDSTISFVNRTQSAAPEETHDMTRRIIQEILDTDDDIMQIVLYGWMISKHMTNDLIKISNQSLEMFLTYNSQKDCDIEVMDLLWKYYESNNNHSAAAKILSKLASLEGNSLNLKQRLAYLARAIMCMSNSQTGYAPCLGVYLRDLEDKLDVAKVQEQILNTLQNMNTGHNPTISEALSALDSGLYQISQLYENFADPFDLWECKLSIIECAGYSDTQLIETIWKNILKNELKSSVHISSPNDRLTQILSKIKLLSRTYASSVNCFPLEYLVHELEVISVTLRASKSLVPRSLLSMNIPMEKLIVVYNRLISITSNEAFWKTEEHEFHFAESIASLINCFLEDCGQYNNVSKRRVISLCQDAVAGILSNLYSKPNTDELVSVLRSIQARLSRL</sequence>
<feature type="domain" description="Nucleoporin Nup133/Nup155-like C-terminal" evidence="5">
    <location>
        <begin position="627"/>
        <end position="1277"/>
    </location>
</feature>
<evidence type="ECO:0000313" key="7">
    <source>
        <dbReference type="EMBL" id="KAL3272939.1"/>
    </source>
</evidence>
<feature type="domain" description="Nucleoporin Nup133/Nup155-like N-terminal" evidence="6">
    <location>
        <begin position="79"/>
        <end position="498"/>
    </location>
</feature>
<evidence type="ECO:0000256" key="3">
    <source>
        <dbReference type="ARBA" id="ARBA00022448"/>
    </source>
</evidence>
<dbReference type="PANTHER" id="PTHR10350">
    <property type="entry name" value="NUCLEAR PORE COMPLEX PROTEIN NUP155"/>
    <property type="match status" value="1"/>
</dbReference>
<dbReference type="InterPro" id="IPR004870">
    <property type="entry name" value="Nucleoporin_Nup155"/>
</dbReference>
<comment type="caution">
    <text evidence="7">The sequence shown here is derived from an EMBL/GenBank/DDBJ whole genome shotgun (WGS) entry which is preliminary data.</text>
</comment>
<organism evidence="7 8">
    <name type="scientific">Cryptolaemus montrouzieri</name>
    <dbReference type="NCBI Taxonomy" id="559131"/>
    <lineage>
        <taxon>Eukaryota</taxon>
        <taxon>Metazoa</taxon>
        <taxon>Ecdysozoa</taxon>
        <taxon>Arthropoda</taxon>
        <taxon>Hexapoda</taxon>
        <taxon>Insecta</taxon>
        <taxon>Pterygota</taxon>
        <taxon>Neoptera</taxon>
        <taxon>Endopterygota</taxon>
        <taxon>Coleoptera</taxon>
        <taxon>Polyphaga</taxon>
        <taxon>Cucujiformia</taxon>
        <taxon>Coccinelloidea</taxon>
        <taxon>Coccinellidae</taxon>
        <taxon>Scymninae</taxon>
        <taxon>Scymnini</taxon>
        <taxon>Cryptolaemus</taxon>
    </lineage>
</organism>
<dbReference type="Gene3D" id="1.20.120.1880">
    <property type="entry name" value="Nucleoporin, helical C-terminal domain"/>
    <property type="match status" value="1"/>
</dbReference>
<dbReference type="Proteomes" id="UP001516400">
    <property type="component" value="Unassembled WGS sequence"/>
</dbReference>
<evidence type="ECO:0000256" key="4">
    <source>
        <dbReference type="ARBA" id="ARBA00023242"/>
    </source>
</evidence>
<evidence type="ECO:0008006" key="9">
    <source>
        <dbReference type="Google" id="ProtNLM"/>
    </source>
</evidence>
<evidence type="ECO:0000256" key="1">
    <source>
        <dbReference type="ARBA" id="ARBA00004123"/>
    </source>
</evidence>
<proteinExistence type="inferred from homology"/>